<dbReference type="GO" id="GO:0008610">
    <property type="term" value="P:lipid biosynthetic process"/>
    <property type="evidence" value="ECO:0007669"/>
    <property type="project" value="TreeGrafter"/>
</dbReference>
<dbReference type="InterPro" id="IPR012223">
    <property type="entry name" value="TEII"/>
</dbReference>
<dbReference type="InterPro" id="IPR001031">
    <property type="entry name" value="Thioesterase"/>
</dbReference>
<dbReference type="PANTHER" id="PTHR11487:SF0">
    <property type="entry name" value="S-ACYL FATTY ACID SYNTHASE THIOESTERASE, MEDIUM CHAIN"/>
    <property type="match status" value="1"/>
</dbReference>
<dbReference type="RefSeq" id="WP_033255113.1">
    <property type="nucleotide sequence ID" value="NZ_BSRX01000026.1"/>
</dbReference>
<organism evidence="4 5">
    <name type="scientific">Kitasatospora phosalacinea</name>
    <dbReference type="NCBI Taxonomy" id="2065"/>
    <lineage>
        <taxon>Bacteria</taxon>
        <taxon>Bacillati</taxon>
        <taxon>Actinomycetota</taxon>
        <taxon>Actinomycetes</taxon>
        <taxon>Kitasatosporales</taxon>
        <taxon>Streptomycetaceae</taxon>
        <taxon>Kitasatospora</taxon>
    </lineage>
</organism>
<feature type="domain" description="Thioesterase TesA-like" evidence="3">
    <location>
        <begin position="33"/>
        <end position="256"/>
    </location>
</feature>
<evidence type="ECO:0000313" key="5">
    <source>
        <dbReference type="Proteomes" id="UP001165143"/>
    </source>
</evidence>
<dbReference type="AlphaFoldDB" id="A0A9W6UNE3"/>
<proteinExistence type="inferred from homology"/>
<dbReference type="EMBL" id="BSRX01000026">
    <property type="protein sequence ID" value="GLW56381.1"/>
    <property type="molecule type" value="Genomic_DNA"/>
</dbReference>
<dbReference type="InterPro" id="IPR029058">
    <property type="entry name" value="AB_hydrolase_fold"/>
</dbReference>
<dbReference type="OrthoDB" id="3872750at2"/>
<evidence type="ECO:0000259" key="3">
    <source>
        <dbReference type="SMART" id="SM00824"/>
    </source>
</evidence>
<name>A0A9W6UNE3_9ACTN</name>
<dbReference type="PANTHER" id="PTHR11487">
    <property type="entry name" value="THIOESTERASE"/>
    <property type="match status" value="1"/>
</dbReference>
<dbReference type="Pfam" id="PF00975">
    <property type="entry name" value="Thioesterase"/>
    <property type="match status" value="1"/>
</dbReference>
<sequence>MNSEALAHDTWIRTFGSAGGNSGSRARDAFQLVCFPHAGGSASFYFPFARALRPEVELLAVQYPGRQDRWGETCLESVDEFADRVAAVLREHHRGRRLALFGHSMGAAIAFETARRLEREGGPEVVHLFASGRRAPGVFRPEFVHLRDDDGLVAELQALSGTDPAVLSDPELRAVVLPPLRSDYRAIETYRCEPGASVACPVTVLTGDADPRVSPEDARRWEGHTGGAFDLRVLPGGHFYLERERAAVVDLVRAALRPELRPVP</sequence>
<dbReference type="Proteomes" id="UP001165143">
    <property type="component" value="Unassembled WGS sequence"/>
</dbReference>
<dbReference type="InterPro" id="IPR020802">
    <property type="entry name" value="TesA-like"/>
</dbReference>
<comment type="caution">
    <text evidence="4">The sequence shown here is derived from an EMBL/GenBank/DDBJ whole genome shotgun (WGS) entry which is preliminary data.</text>
</comment>
<dbReference type="SUPFAM" id="SSF53474">
    <property type="entry name" value="alpha/beta-Hydrolases"/>
    <property type="match status" value="1"/>
</dbReference>
<evidence type="ECO:0000256" key="2">
    <source>
        <dbReference type="ARBA" id="ARBA00022801"/>
    </source>
</evidence>
<protein>
    <submittedName>
        <fullName evidence="4">Oleoyl-ACP hydrolase</fullName>
    </submittedName>
</protein>
<evidence type="ECO:0000256" key="1">
    <source>
        <dbReference type="ARBA" id="ARBA00007169"/>
    </source>
</evidence>
<comment type="similarity">
    <text evidence="1">Belongs to the thioesterase family.</text>
</comment>
<dbReference type="GO" id="GO:0016787">
    <property type="term" value="F:hydrolase activity"/>
    <property type="evidence" value="ECO:0007669"/>
    <property type="project" value="UniProtKB-KW"/>
</dbReference>
<gene>
    <name evidence="4" type="primary">rifR</name>
    <name evidence="4" type="ORF">Kpho01_43920</name>
</gene>
<evidence type="ECO:0000313" key="4">
    <source>
        <dbReference type="EMBL" id="GLW56381.1"/>
    </source>
</evidence>
<reference evidence="4" key="1">
    <citation type="submission" date="2023-02" db="EMBL/GenBank/DDBJ databases">
        <title>Kitasatospora phosalacinea NBRC 14362.</title>
        <authorList>
            <person name="Ichikawa N."/>
            <person name="Sato H."/>
            <person name="Tonouchi N."/>
        </authorList>
    </citation>
    <scope>NUCLEOTIDE SEQUENCE</scope>
    <source>
        <strain evidence="4">NBRC 14362</strain>
    </source>
</reference>
<dbReference type="Gene3D" id="3.40.50.1820">
    <property type="entry name" value="alpha/beta hydrolase"/>
    <property type="match status" value="1"/>
</dbReference>
<dbReference type="SMART" id="SM00824">
    <property type="entry name" value="PKS_TE"/>
    <property type="match status" value="1"/>
</dbReference>
<accession>A0A9W6UNE3</accession>
<keyword evidence="2 4" id="KW-0378">Hydrolase</keyword>